<dbReference type="AlphaFoldDB" id="A0A067ECG5"/>
<protein>
    <submittedName>
        <fullName evidence="1">Uncharacterized protein</fullName>
    </submittedName>
</protein>
<accession>A0A067ECG5</accession>
<proteinExistence type="predicted"/>
<gene>
    <name evidence="1" type="ORF">CISIN_1g036472mg</name>
</gene>
<dbReference type="Proteomes" id="UP000027120">
    <property type="component" value="Unassembled WGS sequence"/>
</dbReference>
<name>A0A067ECG5_CITSI</name>
<evidence type="ECO:0000313" key="2">
    <source>
        <dbReference type="Proteomes" id="UP000027120"/>
    </source>
</evidence>
<dbReference type="EMBL" id="KK785127">
    <property type="protein sequence ID" value="KDO48912.1"/>
    <property type="molecule type" value="Genomic_DNA"/>
</dbReference>
<organism evidence="1 2">
    <name type="scientific">Citrus sinensis</name>
    <name type="common">Sweet orange</name>
    <name type="synonym">Citrus aurantium var. sinensis</name>
    <dbReference type="NCBI Taxonomy" id="2711"/>
    <lineage>
        <taxon>Eukaryota</taxon>
        <taxon>Viridiplantae</taxon>
        <taxon>Streptophyta</taxon>
        <taxon>Embryophyta</taxon>
        <taxon>Tracheophyta</taxon>
        <taxon>Spermatophyta</taxon>
        <taxon>Magnoliopsida</taxon>
        <taxon>eudicotyledons</taxon>
        <taxon>Gunneridae</taxon>
        <taxon>Pentapetalae</taxon>
        <taxon>rosids</taxon>
        <taxon>malvids</taxon>
        <taxon>Sapindales</taxon>
        <taxon>Rutaceae</taxon>
        <taxon>Aurantioideae</taxon>
        <taxon>Citrus</taxon>
    </lineage>
</organism>
<evidence type="ECO:0000313" key="1">
    <source>
        <dbReference type="EMBL" id="KDO48912.1"/>
    </source>
</evidence>
<keyword evidence="2" id="KW-1185">Reference proteome</keyword>
<sequence length="67" mass="7664">MFIDIYIYIVQGTDSSFLPLRIDGTRGKRPYVDIINDFVLSFQTLVKWSMSKFLTSVDLSIPSTTLV</sequence>
<reference evidence="1 2" key="1">
    <citation type="submission" date="2014-04" db="EMBL/GenBank/DDBJ databases">
        <authorList>
            <consortium name="International Citrus Genome Consortium"/>
            <person name="Gmitter F."/>
            <person name="Chen C."/>
            <person name="Farmerie W."/>
            <person name="Harkins T."/>
            <person name="Desany B."/>
            <person name="Mohiuddin M."/>
            <person name="Kodira C."/>
            <person name="Borodovsky M."/>
            <person name="Lomsadze A."/>
            <person name="Burns P."/>
            <person name="Jenkins J."/>
            <person name="Prochnik S."/>
            <person name="Shu S."/>
            <person name="Chapman J."/>
            <person name="Pitluck S."/>
            <person name="Schmutz J."/>
            <person name="Rokhsar D."/>
        </authorList>
    </citation>
    <scope>NUCLEOTIDE SEQUENCE</scope>
</reference>